<evidence type="ECO:0000256" key="4">
    <source>
        <dbReference type="HAMAP-Rule" id="MF_01813"/>
    </source>
</evidence>
<keyword evidence="5" id="KW-0830">Ubiquinone</keyword>
<sequence length="526" mass="58914">MAAGFLDTINSDLQAVEAIINKAFKIKPGYIGNFARIDDDYPVKYLHPAVIILTGRMFGLYEEKLYSMAAIIQFIYLAANVHFRIPDYDPDPAETDVKDGVQYPVLVGDYLYGRFFTTLCKGQIIHLLEPLADIICEMNVGGILRTQNYQSREEKLVVIEKESASLLREGCRLTGSLAGVSAQDLDNIGNFGYNIGMGYGMLERNFPLEEAQEYFNRAIDILRHSFSASKARDTLLELVQSLIKGETKVKLKKYGPTLEQAGDKKDINDPIVPPYYKNKEEYVHDIFSKIAGKYDFLNTVLSINRDKYWRKFTVGKTGLKPGGRALDVCCGTGMLTLELAKAAGPVGKVVGLDFCGDMLQIAGKNITNTPYIKNIEFIQGNAMDLPFPDNYFDCATIGFGLRNVPDMRQAIREMMRVVKPGGRVVSLEFAKPTVPGFRQIYNFYFRHWVPFLGKLGVGVDGPYNYLHKSWTVFPHQKEVRDIFEEIGLSGAEYFELTGGVVAVHVGVKPAINHGTHDDVAVSREER</sequence>
<dbReference type="Gene3D" id="3.40.50.150">
    <property type="entry name" value="Vaccinia Virus protein VP39"/>
    <property type="match status" value="1"/>
</dbReference>
<dbReference type="PATRIC" id="fig|281456.6.peg.356"/>
<dbReference type="EMBL" id="LGTE01000002">
    <property type="protein sequence ID" value="KNZ70661.1"/>
    <property type="molecule type" value="Genomic_DNA"/>
</dbReference>
<protein>
    <recommendedName>
        <fullName evidence="4">Demethylmenaquinone methyltransferase</fullName>
        <ecNumber evidence="4">2.1.1.163</ecNumber>
    </recommendedName>
</protein>
<keyword evidence="6" id="KW-1185">Reference proteome</keyword>
<comment type="function">
    <text evidence="4">Methyltransferase required for the conversion of demethylmenaquinol (DMKH2) to menaquinol (MKH2).</text>
</comment>
<comment type="pathway">
    <text evidence="4">Quinol/quinone metabolism; menaquinone biosynthesis; menaquinol from 1,4-dihydroxy-2-naphthoate: step 2/2.</text>
</comment>
<gene>
    <name evidence="4" type="primary">menG</name>
    <name evidence="5" type="ORF">Tfer_0339</name>
</gene>
<dbReference type="GO" id="GO:0009234">
    <property type="term" value="P:menaquinone biosynthetic process"/>
    <property type="evidence" value="ECO:0007669"/>
    <property type="project" value="UniProtKB-UniRule"/>
</dbReference>
<dbReference type="Pfam" id="PF00348">
    <property type="entry name" value="polyprenyl_synt"/>
    <property type="match status" value="1"/>
</dbReference>
<comment type="catalytic activity">
    <reaction evidence="4">
        <text>a 2-demethylmenaquinol + S-adenosyl-L-methionine = a menaquinol + S-adenosyl-L-homocysteine + H(+)</text>
        <dbReference type="Rhea" id="RHEA:42640"/>
        <dbReference type="Rhea" id="RHEA-COMP:9539"/>
        <dbReference type="Rhea" id="RHEA-COMP:9563"/>
        <dbReference type="ChEBI" id="CHEBI:15378"/>
        <dbReference type="ChEBI" id="CHEBI:18151"/>
        <dbReference type="ChEBI" id="CHEBI:55437"/>
        <dbReference type="ChEBI" id="CHEBI:57856"/>
        <dbReference type="ChEBI" id="CHEBI:59789"/>
        <dbReference type="EC" id="2.1.1.163"/>
    </reaction>
</comment>
<evidence type="ECO:0000256" key="3">
    <source>
        <dbReference type="ARBA" id="ARBA00022691"/>
    </source>
</evidence>
<proteinExistence type="inferred from homology"/>
<name>A0A0L6W5B2_9FIRM</name>
<feature type="binding site" evidence="4">
    <location>
        <position position="353"/>
    </location>
    <ligand>
        <name>S-adenosyl-L-methionine</name>
        <dbReference type="ChEBI" id="CHEBI:59789"/>
    </ligand>
</feature>
<dbReference type="RefSeq" id="WP_013120636.1">
    <property type="nucleotide sequence ID" value="NZ_LGTE01000002.1"/>
</dbReference>
<reference evidence="6" key="1">
    <citation type="submission" date="2015-07" db="EMBL/GenBank/DDBJ databases">
        <title>Complete Genome of Thermincola ferriacetica strain Z-0001T.</title>
        <authorList>
            <person name="Lusk B."/>
            <person name="Badalamenti J.P."/>
            <person name="Parameswaran P."/>
            <person name="Bond D.R."/>
            <person name="Torres C.I."/>
        </authorList>
    </citation>
    <scope>NUCLEOTIDE SEQUENCE [LARGE SCALE GENOMIC DNA]</scope>
    <source>
        <strain evidence="6">Z-0001</strain>
    </source>
</reference>
<evidence type="ECO:0000313" key="6">
    <source>
        <dbReference type="Proteomes" id="UP000037175"/>
    </source>
</evidence>
<dbReference type="SUPFAM" id="SSF48576">
    <property type="entry name" value="Terpenoid synthases"/>
    <property type="match status" value="1"/>
</dbReference>
<dbReference type="PROSITE" id="PS01183">
    <property type="entry name" value="UBIE_1"/>
    <property type="match status" value="1"/>
</dbReference>
<dbReference type="SUPFAM" id="SSF53335">
    <property type="entry name" value="S-adenosyl-L-methionine-dependent methyltransferases"/>
    <property type="match status" value="1"/>
</dbReference>
<dbReference type="Pfam" id="PF01209">
    <property type="entry name" value="Ubie_methyltran"/>
    <property type="match status" value="1"/>
</dbReference>
<dbReference type="InterPro" id="IPR023576">
    <property type="entry name" value="UbiE/COQ5_MeTrFase_CS"/>
</dbReference>
<comment type="similarity">
    <text evidence="4">Belongs to the class I-like SAM-binding methyltransferase superfamily. MenG/UbiE family.</text>
</comment>
<dbReference type="PANTHER" id="PTHR43591:SF24">
    <property type="entry name" value="2-METHOXY-6-POLYPRENYL-1,4-BENZOQUINOL METHYLASE, MITOCHONDRIAL"/>
    <property type="match status" value="1"/>
</dbReference>
<dbReference type="InterPro" id="IPR008949">
    <property type="entry name" value="Isoprenoid_synthase_dom_sf"/>
</dbReference>
<keyword evidence="1 4" id="KW-0489">Methyltransferase</keyword>
<keyword evidence="2 4" id="KW-0808">Transferase</keyword>
<feature type="binding site" evidence="4">
    <location>
        <begin position="381"/>
        <end position="382"/>
    </location>
    <ligand>
        <name>S-adenosyl-L-methionine</name>
        <dbReference type="ChEBI" id="CHEBI:59789"/>
    </ligand>
</feature>
<dbReference type="EC" id="2.1.1.163" evidence="4"/>
<dbReference type="Gene3D" id="1.10.600.10">
    <property type="entry name" value="Farnesyl Diphosphate Synthase"/>
    <property type="match status" value="1"/>
</dbReference>
<accession>A0A0L6W5B2</accession>
<dbReference type="UniPathway" id="UPA00079">
    <property type="reaction ID" value="UER00169"/>
</dbReference>
<dbReference type="NCBIfam" id="NF001243">
    <property type="entry name" value="PRK00216.1-4"/>
    <property type="match status" value="1"/>
</dbReference>
<dbReference type="GO" id="GO:0032259">
    <property type="term" value="P:methylation"/>
    <property type="evidence" value="ECO:0007669"/>
    <property type="project" value="UniProtKB-KW"/>
</dbReference>
<dbReference type="InterPro" id="IPR000092">
    <property type="entry name" value="Polyprenyl_synt"/>
</dbReference>
<dbReference type="CDD" id="cd02440">
    <property type="entry name" value="AdoMet_MTases"/>
    <property type="match status" value="1"/>
</dbReference>
<feature type="binding site" evidence="4">
    <location>
        <position position="332"/>
    </location>
    <ligand>
        <name>S-adenosyl-L-methionine</name>
        <dbReference type="ChEBI" id="CHEBI:59789"/>
    </ligand>
</feature>
<evidence type="ECO:0000313" key="5">
    <source>
        <dbReference type="EMBL" id="KNZ70661.1"/>
    </source>
</evidence>
<evidence type="ECO:0000256" key="1">
    <source>
        <dbReference type="ARBA" id="ARBA00022603"/>
    </source>
</evidence>
<dbReference type="PANTHER" id="PTHR43591">
    <property type="entry name" value="METHYLTRANSFERASE"/>
    <property type="match status" value="1"/>
</dbReference>
<dbReference type="NCBIfam" id="NF001244">
    <property type="entry name" value="PRK00216.1-5"/>
    <property type="match status" value="1"/>
</dbReference>
<dbReference type="GO" id="GO:0008299">
    <property type="term" value="P:isoprenoid biosynthetic process"/>
    <property type="evidence" value="ECO:0007669"/>
    <property type="project" value="InterPro"/>
</dbReference>
<keyword evidence="4" id="KW-0474">Menaquinone biosynthesis</keyword>
<dbReference type="Proteomes" id="UP000037175">
    <property type="component" value="Unassembled WGS sequence"/>
</dbReference>
<comment type="caution">
    <text evidence="5">The sequence shown here is derived from an EMBL/GenBank/DDBJ whole genome shotgun (WGS) entry which is preliminary data.</text>
</comment>
<dbReference type="HAMAP" id="MF_01813">
    <property type="entry name" value="MenG_UbiE_methyltr"/>
    <property type="match status" value="1"/>
</dbReference>
<dbReference type="InterPro" id="IPR004033">
    <property type="entry name" value="UbiE/COQ5_MeTrFase"/>
</dbReference>
<dbReference type="AlphaFoldDB" id="A0A0L6W5B2"/>
<dbReference type="NCBIfam" id="TIGR01934">
    <property type="entry name" value="MenG_MenH_UbiE"/>
    <property type="match status" value="1"/>
</dbReference>
<dbReference type="InterPro" id="IPR029063">
    <property type="entry name" value="SAM-dependent_MTases_sf"/>
</dbReference>
<evidence type="ECO:0000256" key="2">
    <source>
        <dbReference type="ARBA" id="ARBA00022679"/>
    </source>
</evidence>
<keyword evidence="3 4" id="KW-0949">S-adenosyl-L-methionine</keyword>
<organism evidence="5 6">
    <name type="scientific">Thermincola ferriacetica</name>
    <dbReference type="NCBI Taxonomy" id="281456"/>
    <lineage>
        <taxon>Bacteria</taxon>
        <taxon>Bacillati</taxon>
        <taxon>Bacillota</taxon>
        <taxon>Clostridia</taxon>
        <taxon>Eubacteriales</taxon>
        <taxon>Thermincolaceae</taxon>
        <taxon>Thermincola</taxon>
    </lineage>
</organism>
<dbReference type="GO" id="GO:0004659">
    <property type="term" value="F:prenyltransferase activity"/>
    <property type="evidence" value="ECO:0007669"/>
    <property type="project" value="InterPro"/>
</dbReference>
<dbReference type="PROSITE" id="PS51608">
    <property type="entry name" value="SAM_MT_UBIE"/>
    <property type="match status" value="1"/>
</dbReference>
<comment type="caution">
    <text evidence="4">Lacks conserved residue(s) required for the propagation of feature annotation.</text>
</comment>
<dbReference type="GO" id="GO:0043770">
    <property type="term" value="F:demethylmenaquinone methyltransferase activity"/>
    <property type="evidence" value="ECO:0007669"/>
    <property type="project" value="UniProtKB-UniRule"/>
</dbReference>